<keyword evidence="4" id="KW-1185">Reference proteome</keyword>
<dbReference type="PANTHER" id="PTHR42736:SF1">
    <property type="entry name" value="PROTEIN-GLUTAMINE GAMMA-GLUTAMYLTRANSFERASE"/>
    <property type="match status" value="1"/>
</dbReference>
<organism evidence="3 4">
    <name type="scientific">Leptothrix cholodnii (strain ATCC 51168 / LMG 8142 / SP-6)</name>
    <name type="common">Leptothrix discophora (strain SP-6)</name>
    <dbReference type="NCBI Taxonomy" id="395495"/>
    <lineage>
        <taxon>Bacteria</taxon>
        <taxon>Pseudomonadati</taxon>
        <taxon>Pseudomonadota</taxon>
        <taxon>Betaproteobacteria</taxon>
        <taxon>Burkholderiales</taxon>
        <taxon>Sphaerotilaceae</taxon>
        <taxon>Leptothrix</taxon>
    </lineage>
</organism>
<dbReference type="Proteomes" id="UP000001693">
    <property type="component" value="Chromosome"/>
</dbReference>
<dbReference type="RefSeq" id="WP_012347933.1">
    <property type="nucleotide sequence ID" value="NC_010524.1"/>
</dbReference>
<dbReference type="InterPro" id="IPR002931">
    <property type="entry name" value="Transglutaminase-like"/>
</dbReference>
<dbReference type="SUPFAM" id="SSF54001">
    <property type="entry name" value="Cysteine proteinases"/>
    <property type="match status" value="1"/>
</dbReference>
<dbReference type="OrthoDB" id="9804872at2"/>
<proteinExistence type="predicted"/>
<evidence type="ECO:0000313" key="3">
    <source>
        <dbReference type="EMBL" id="ACB35179.1"/>
    </source>
</evidence>
<accession>B1XYD4</accession>
<dbReference type="InterPro" id="IPR038765">
    <property type="entry name" value="Papain-like_cys_pep_sf"/>
</dbReference>
<feature type="domain" description="Transglutaminase-like" evidence="2">
    <location>
        <begin position="436"/>
        <end position="507"/>
    </location>
</feature>
<dbReference type="STRING" id="395495.Lcho_2914"/>
<keyword evidence="1" id="KW-0812">Transmembrane</keyword>
<dbReference type="Pfam" id="PF01841">
    <property type="entry name" value="Transglut_core"/>
    <property type="match status" value="1"/>
</dbReference>
<dbReference type="Gene3D" id="3.10.620.30">
    <property type="match status" value="1"/>
</dbReference>
<dbReference type="SMART" id="SM00460">
    <property type="entry name" value="TGc"/>
    <property type="match status" value="1"/>
</dbReference>
<evidence type="ECO:0000259" key="2">
    <source>
        <dbReference type="SMART" id="SM00460"/>
    </source>
</evidence>
<feature type="transmembrane region" description="Helical" evidence="1">
    <location>
        <begin position="181"/>
        <end position="203"/>
    </location>
</feature>
<dbReference type="InterPro" id="IPR021878">
    <property type="entry name" value="TgpA_N"/>
</dbReference>
<evidence type="ECO:0000313" key="4">
    <source>
        <dbReference type="Proteomes" id="UP000001693"/>
    </source>
</evidence>
<protein>
    <submittedName>
        <fullName evidence="3">Transglutaminase domain protein</fullName>
    </submittedName>
</protein>
<dbReference type="KEGG" id="lch:Lcho_2914"/>
<dbReference type="InterPro" id="IPR052901">
    <property type="entry name" value="Bact_TGase-like"/>
</dbReference>
<sequence>MNSPAAPSAPTRRARLGAAWRERAAQPGRESRDTLFMLAVLAWTLLPQAPHVPLWCSLFSAAALLWRAVLAWRVRPLPPRWLLILLLLACIGATVLTYRSLTGKEAGLALLVLLTALKTLELRARRDALVLFFLGFFLVLANFLHSQSLATAVAMVLSVWGLLAALVLAHMPVGRPRLAQVAGLAGRMLVLGAPLIAALFIFFPRMAPLWGVPGEAGGRTGLSDQLQLGDVAELALDDSTALRVRFFGPAPAASTLYFRGPVLSLPDGQRWVALPWRPGDTSLALPNPSPRDTALAYEMTVEPLRVSTLPLLETSVSRPQVDSGEVELYAHPDGQWITGRPIAERVRLQAQAAVRSRAAASPEGLLPTYLQLPPGQHPRSIAWAQALRSQPAFAQASPNQLADLLAVALVVHIRQGGYSYTLAPGTYGEQPLDAFWLDRREGFCEHFATAFVVLMRAMGVPARIVTGYQGGQFNPIDGVLEVRQSDAHAWAEYWRAGDGWVRVDPTAAVAPDRIQRSQRLAPPRGLMAGALAQVDPALLARVRAVWGALDHQWNQWVLSHGRQRQLDLLRALGWQSPDLADLGRLLAIGLAGLALLGAALGAWQARRVRQRDPWLRAYAGVRKALMQRGIDCPAHLPPRSLAAALRRQHGTAAETLAAALLALEAWRYQAPSGAATDRRTLGELRRRALAAARTMARQPAENRSST</sequence>
<dbReference type="EMBL" id="CP001013">
    <property type="protein sequence ID" value="ACB35179.1"/>
    <property type="molecule type" value="Genomic_DNA"/>
</dbReference>
<dbReference type="PANTHER" id="PTHR42736">
    <property type="entry name" value="PROTEIN-GLUTAMINE GAMMA-GLUTAMYLTRANSFERASE"/>
    <property type="match status" value="1"/>
</dbReference>
<feature type="transmembrane region" description="Helical" evidence="1">
    <location>
        <begin position="150"/>
        <end position="169"/>
    </location>
</feature>
<feature type="transmembrane region" description="Helical" evidence="1">
    <location>
        <begin position="128"/>
        <end position="144"/>
    </location>
</feature>
<dbReference type="eggNOG" id="COG1305">
    <property type="taxonomic scope" value="Bacteria"/>
</dbReference>
<dbReference type="HOGENOM" id="CLU_012397_1_0_4"/>
<keyword evidence="1" id="KW-1133">Transmembrane helix</keyword>
<feature type="transmembrane region" description="Helical" evidence="1">
    <location>
        <begin position="81"/>
        <end position="100"/>
    </location>
</feature>
<keyword evidence="1" id="KW-0472">Membrane</keyword>
<dbReference type="AlphaFoldDB" id="B1XYD4"/>
<name>B1XYD4_LEPCP</name>
<gene>
    <name evidence="3" type="ordered locus">Lcho_2914</name>
</gene>
<dbReference type="Pfam" id="PF11992">
    <property type="entry name" value="TgpA_N"/>
    <property type="match status" value="1"/>
</dbReference>
<evidence type="ECO:0000256" key="1">
    <source>
        <dbReference type="SAM" id="Phobius"/>
    </source>
</evidence>
<reference evidence="3 4" key="1">
    <citation type="submission" date="2008-03" db="EMBL/GenBank/DDBJ databases">
        <title>Complete sequence of Leptothrix cholodnii SP-6.</title>
        <authorList>
            <consortium name="US DOE Joint Genome Institute"/>
            <person name="Copeland A."/>
            <person name="Lucas S."/>
            <person name="Lapidus A."/>
            <person name="Glavina del Rio T."/>
            <person name="Dalin E."/>
            <person name="Tice H."/>
            <person name="Bruce D."/>
            <person name="Goodwin L."/>
            <person name="Pitluck S."/>
            <person name="Chertkov O."/>
            <person name="Brettin T."/>
            <person name="Detter J.C."/>
            <person name="Han C."/>
            <person name="Kuske C.R."/>
            <person name="Schmutz J."/>
            <person name="Larimer F."/>
            <person name="Land M."/>
            <person name="Hauser L."/>
            <person name="Kyrpides N."/>
            <person name="Lykidis A."/>
            <person name="Emerson D."/>
            <person name="Richardson P."/>
        </authorList>
    </citation>
    <scope>NUCLEOTIDE SEQUENCE [LARGE SCALE GENOMIC DNA]</scope>
    <source>
        <strain evidence="4">ATCC 51168 / LMG 8142 / SP-6</strain>
    </source>
</reference>